<dbReference type="PANTHER" id="PTHR33121">
    <property type="entry name" value="CYCLIC DI-GMP PHOSPHODIESTERASE PDEF"/>
    <property type="match status" value="1"/>
</dbReference>
<organism evidence="2 3">
    <name type="scientific">Corallococcus sicarius</name>
    <dbReference type="NCBI Taxonomy" id="2316726"/>
    <lineage>
        <taxon>Bacteria</taxon>
        <taxon>Pseudomonadati</taxon>
        <taxon>Myxococcota</taxon>
        <taxon>Myxococcia</taxon>
        <taxon>Myxococcales</taxon>
        <taxon>Cystobacterineae</taxon>
        <taxon>Myxococcaceae</taxon>
        <taxon>Corallococcus</taxon>
    </lineage>
</organism>
<dbReference type="InterPro" id="IPR050706">
    <property type="entry name" value="Cyclic-di-GMP_PDE-like"/>
</dbReference>
<accession>A0A3A8LTJ0</accession>
<feature type="non-terminal residue" evidence="2">
    <location>
        <position position="158"/>
    </location>
</feature>
<dbReference type="PROSITE" id="PS50883">
    <property type="entry name" value="EAL"/>
    <property type="match status" value="1"/>
</dbReference>
<protein>
    <submittedName>
        <fullName evidence="2">EAL domain-containing protein</fullName>
    </submittedName>
</protein>
<dbReference type="Gene3D" id="3.20.20.450">
    <property type="entry name" value="EAL domain"/>
    <property type="match status" value="1"/>
</dbReference>
<evidence type="ECO:0000313" key="2">
    <source>
        <dbReference type="EMBL" id="RKH23463.1"/>
    </source>
</evidence>
<evidence type="ECO:0000259" key="1">
    <source>
        <dbReference type="PROSITE" id="PS50883"/>
    </source>
</evidence>
<gene>
    <name evidence="2" type="ORF">D7X12_41865</name>
</gene>
<dbReference type="Proteomes" id="UP000273405">
    <property type="component" value="Unassembled WGS sequence"/>
</dbReference>
<dbReference type="InterPro" id="IPR001633">
    <property type="entry name" value="EAL_dom"/>
</dbReference>
<dbReference type="Pfam" id="PF00563">
    <property type="entry name" value="EAL"/>
    <property type="match status" value="1"/>
</dbReference>
<proteinExistence type="predicted"/>
<dbReference type="PANTHER" id="PTHR33121:SF70">
    <property type="entry name" value="SIGNALING PROTEIN YKOW"/>
    <property type="match status" value="1"/>
</dbReference>
<sequence>MECVVARHGIDPQQLELEVTESGLVEDPENVVRILSRLRDIGLTIAIDDFGTGYSSLAYLKTFPVSVLKIDRSFVRDLETDLNDRGIAEAVVSMARVLQMKVVAEGVENEAQAAILLGMGCTLAQGYFFGRPMTPELFESNWRAGEEGRMALSSEDGV</sequence>
<dbReference type="GO" id="GO:0071111">
    <property type="term" value="F:cyclic-guanylate-specific phosphodiesterase activity"/>
    <property type="evidence" value="ECO:0007669"/>
    <property type="project" value="InterPro"/>
</dbReference>
<dbReference type="CDD" id="cd01948">
    <property type="entry name" value="EAL"/>
    <property type="match status" value="1"/>
</dbReference>
<comment type="caution">
    <text evidence="2">The sequence shown here is derived from an EMBL/GenBank/DDBJ whole genome shotgun (WGS) entry which is preliminary data.</text>
</comment>
<evidence type="ECO:0000313" key="3">
    <source>
        <dbReference type="Proteomes" id="UP000273405"/>
    </source>
</evidence>
<dbReference type="SMART" id="SM00052">
    <property type="entry name" value="EAL"/>
    <property type="match status" value="1"/>
</dbReference>
<keyword evidence="3" id="KW-1185">Reference proteome</keyword>
<dbReference type="SUPFAM" id="SSF141868">
    <property type="entry name" value="EAL domain-like"/>
    <property type="match status" value="1"/>
</dbReference>
<name>A0A3A8LTJ0_9BACT</name>
<dbReference type="InterPro" id="IPR035919">
    <property type="entry name" value="EAL_sf"/>
</dbReference>
<reference evidence="3" key="1">
    <citation type="submission" date="2018-09" db="EMBL/GenBank/DDBJ databases">
        <authorList>
            <person name="Livingstone P.G."/>
            <person name="Whitworth D.E."/>
        </authorList>
    </citation>
    <scope>NUCLEOTIDE SEQUENCE [LARGE SCALE GENOMIC DNA]</scope>
    <source>
        <strain evidence="3">CA040B</strain>
    </source>
</reference>
<dbReference type="EMBL" id="RAWG01000720">
    <property type="protein sequence ID" value="RKH23463.1"/>
    <property type="molecule type" value="Genomic_DNA"/>
</dbReference>
<dbReference type="AlphaFoldDB" id="A0A3A8LTJ0"/>
<feature type="domain" description="EAL" evidence="1">
    <location>
        <begin position="1"/>
        <end position="146"/>
    </location>
</feature>